<gene>
    <name evidence="1" type="ORF">HPB49_010551</name>
</gene>
<evidence type="ECO:0000313" key="2">
    <source>
        <dbReference type="Proteomes" id="UP000821865"/>
    </source>
</evidence>
<reference evidence="1" key="1">
    <citation type="submission" date="2020-05" db="EMBL/GenBank/DDBJ databases">
        <title>Large-scale comparative analyses of tick genomes elucidate their genetic diversity and vector capacities.</title>
        <authorList>
            <person name="Jia N."/>
            <person name="Wang J."/>
            <person name="Shi W."/>
            <person name="Du L."/>
            <person name="Sun Y."/>
            <person name="Zhan W."/>
            <person name="Jiang J."/>
            <person name="Wang Q."/>
            <person name="Zhang B."/>
            <person name="Ji P."/>
            <person name="Sakyi L.B."/>
            <person name="Cui X."/>
            <person name="Yuan T."/>
            <person name="Jiang B."/>
            <person name="Yang W."/>
            <person name="Lam T.T.-Y."/>
            <person name="Chang Q."/>
            <person name="Ding S."/>
            <person name="Wang X."/>
            <person name="Zhu J."/>
            <person name="Ruan X."/>
            <person name="Zhao L."/>
            <person name="Wei J."/>
            <person name="Que T."/>
            <person name="Du C."/>
            <person name="Cheng J."/>
            <person name="Dai P."/>
            <person name="Han X."/>
            <person name="Huang E."/>
            <person name="Gao Y."/>
            <person name="Liu J."/>
            <person name="Shao H."/>
            <person name="Ye R."/>
            <person name="Li L."/>
            <person name="Wei W."/>
            <person name="Wang X."/>
            <person name="Wang C."/>
            <person name="Yang T."/>
            <person name="Huo Q."/>
            <person name="Li W."/>
            <person name="Guo W."/>
            <person name="Chen H."/>
            <person name="Zhou L."/>
            <person name="Ni X."/>
            <person name="Tian J."/>
            <person name="Zhou Y."/>
            <person name="Sheng Y."/>
            <person name="Liu T."/>
            <person name="Pan Y."/>
            <person name="Xia L."/>
            <person name="Li J."/>
            <person name="Zhao F."/>
            <person name="Cao W."/>
        </authorList>
    </citation>
    <scope>NUCLEOTIDE SEQUENCE</scope>
    <source>
        <strain evidence="1">Dsil-2018</strain>
    </source>
</reference>
<proteinExistence type="predicted"/>
<dbReference type="EMBL" id="CM023479">
    <property type="protein sequence ID" value="KAH7974149.1"/>
    <property type="molecule type" value="Genomic_DNA"/>
</dbReference>
<comment type="caution">
    <text evidence="1">The sequence shown here is derived from an EMBL/GenBank/DDBJ whole genome shotgun (WGS) entry which is preliminary data.</text>
</comment>
<name>A0ACB8DP48_DERSI</name>
<keyword evidence="2" id="KW-1185">Reference proteome</keyword>
<accession>A0ACB8DP48</accession>
<evidence type="ECO:0000313" key="1">
    <source>
        <dbReference type="EMBL" id="KAH7974149.1"/>
    </source>
</evidence>
<protein>
    <submittedName>
        <fullName evidence="1">Uncharacterized protein</fullName>
    </submittedName>
</protein>
<organism evidence="1 2">
    <name type="scientific">Dermacentor silvarum</name>
    <name type="common">Tick</name>
    <dbReference type="NCBI Taxonomy" id="543639"/>
    <lineage>
        <taxon>Eukaryota</taxon>
        <taxon>Metazoa</taxon>
        <taxon>Ecdysozoa</taxon>
        <taxon>Arthropoda</taxon>
        <taxon>Chelicerata</taxon>
        <taxon>Arachnida</taxon>
        <taxon>Acari</taxon>
        <taxon>Parasitiformes</taxon>
        <taxon>Ixodida</taxon>
        <taxon>Ixodoidea</taxon>
        <taxon>Ixodidae</taxon>
        <taxon>Rhipicephalinae</taxon>
        <taxon>Dermacentor</taxon>
    </lineage>
</organism>
<sequence length="537" mass="60322">MRLAAVFVCPLVLLFHICPATTAGNKCELKGCPRPRFGHINVHVLCHSHNDAGWLRSVDSIYNDSVRSIYDTVLEALEENSKRRYVSAENVFFSRWWKDQSKAARRQVHKLVQSVGSGSYPQWGIDNECSAGRLQFVGGGWVQNDEAVTHYTAIIEQMTLGLRFLNETFGPDCGVPSVAWQADPFGHSVTQASLFAKMGFSAMMAGRVSMDTLEQWKASQHMGFVWKTSASTNGHTNPGEGGELFTWVPWKSYSTPAELCFDACTYEEPEKEYGGKTVPLMMGDDLTWTNAVEHYRDADTLLSRANRVGRWPMNLMRWLFRGNELKPVNVMYSTPACFLEALHSDKSRSWPRFEDDLLPYTDRPKHTWTGFYTTRPGLKMMTRYANGFLQACKQLSVLGAQEQVNKVRDLQEAVAVMQHHDAITFNGILNSIDSAGLDKVPFMNVVQLSRHPETSSIEAFTNATAALLFQALVKPLGFSVYRVASPHEPIASPAADSFLELDRPAAVIENKIRAEKETVAEKEQRSFTRVLFILLEA</sequence>
<dbReference type="Proteomes" id="UP000821865">
    <property type="component" value="Chromosome 10"/>
</dbReference>